<dbReference type="OMA" id="GDCQANA"/>
<dbReference type="Proteomes" id="UP000756132">
    <property type="component" value="Chromosome 1"/>
</dbReference>
<dbReference type="EMBL" id="CP090163">
    <property type="protein sequence ID" value="UJO12431.1"/>
    <property type="molecule type" value="Genomic_DNA"/>
</dbReference>
<reference evidence="2" key="2">
    <citation type="journal article" date="2022" name="Microb. Genom.">
        <title>A chromosome-scale genome assembly of the tomato pathogen Cladosporium fulvum reveals a compartmentalized genome architecture and the presence of a dispensable chromosome.</title>
        <authorList>
            <person name="Zaccaron A.Z."/>
            <person name="Chen L.H."/>
            <person name="Samaras A."/>
            <person name="Stergiopoulos I."/>
        </authorList>
    </citation>
    <scope>NUCLEOTIDE SEQUENCE</scope>
    <source>
        <strain evidence="2">Race5_Kim</strain>
    </source>
</reference>
<keyword evidence="3" id="KW-1185">Reference proteome</keyword>
<dbReference type="PANTHER" id="PTHR33928:SF2">
    <property type="entry name" value="PECTATE LYASE SUPERFAMILY PROTEIN DOMAIN-CONTAINING PROTEIN-RELATED"/>
    <property type="match status" value="1"/>
</dbReference>
<proteinExistence type="predicted"/>
<dbReference type="PANTHER" id="PTHR33928">
    <property type="entry name" value="POLYGALACTURONASE QRT3"/>
    <property type="match status" value="1"/>
</dbReference>
<feature type="domain" description="Rhamnogalacturonase A/B/Epimerase-like pectate lyase" evidence="1">
    <location>
        <begin position="138"/>
        <end position="356"/>
    </location>
</feature>
<evidence type="ECO:0000313" key="2">
    <source>
        <dbReference type="EMBL" id="UJO12431.1"/>
    </source>
</evidence>
<dbReference type="RefSeq" id="XP_047756797.1">
    <property type="nucleotide sequence ID" value="XM_047899942.1"/>
</dbReference>
<name>A0A9Q8L7X0_PASFU</name>
<evidence type="ECO:0000259" key="1">
    <source>
        <dbReference type="Pfam" id="PF12708"/>
    </source>
</evidence>
<dbReference type="InterPro" id="IPR011050">
    <property type="entry name" value="Pectin_lyase_fold/virulence"/>
</dbReference>
<evidence type="ECO:0000313" key="3">
    <source>
        <dbReference type="Proteomes" id="UP000756132"/>
    </source>
</evidence>
<dbReference type="FunFam" id="2.160.20.10:FF:000049">
    <property type="entry name" value="Putative exo-beta-1,3-glucanase"/>
    <property type="match status" value="1"/>
</dbReference>
<dbReference type="InterPro" id="IPR012334">
    <property type="entry name" value="Pectin_lyas_fold"/>
</dbReference>
<dbReference type="CDD" id="cd23668">
    <property type="entry name" value="GH55_beta13glucanase-like"/>
    <property type="match status" value="1"/>
</dbReference>
<dbReference type="SUPFAM" id="SSF51126">
    <property type="entry name" value="Pectin lyase-like"/>
    <property type="match status" value="2"/>
</dbReference>
<organism evidence="2 3">
    <name type="scientific">Passalora fulva</name>
    <name type="common">Tomato leaf mold</name>
    <name type="synonym">Cladosporium fulvum</name>
    <dbReference type="NCBI Taxonomy" id="5499"/>
    <lineage>
        <taxon>Eukaryota</taxon>
        <taxon>Fungi</taxon>
        <taxon>Dikarya</taxon>
        <taxon>Ascomycota</taxon>
        <taxon>Pezizomycotina</taxon>
        <taxon>Dothideomycetes</taxon>
        <taxon>Dothideomycetidae</taxon>
        <taxon>Mycosphaerellales</taxon>
        <taxon>Mycosphaerellaceae</taxon>
        <taxon>Fulvia</taxon>
    </lineage>
</organism>
<dbReference type="Pfam" id="PF12708">
    <property type="entry name" value="Pect-lyase_RHGA_epim"/>
    <property type="match status" value="2"/>
</dbReference>
<protein>
    <submittedName>
        <fullName evidence="2">Glucan 1,3-beta-glucosidase</fullName>
    </submittedName>
</protein>
<dbReference type="InterPro" id="IPR039279">
    <property type="entry name" value="QRT3-like"/>
</dbReference>
<accession>A0A9Q8L7X0</accession>
<dbReference type="Gene3D" id="2.160.20.10">
    <property type="entry name" value="Single-stranded right-handed beta-helix, Pectin lyase-like"/>
    <property type="match status" value="2"/>
</dbReference>
<dbReference type="GeneID" id="71980672"/>
<reference evidence="2" key="1">
    <citation type="submission" date="2021-12" db="EMBL/GenBank/DDBJ databases">
        <authorList>
            <person name="Zaccaron A."/>
            <person name="Stergiopoulos I."/>
        </authorList>
    </citation>
    <scope>NUCLEOTIDE SEQUENCE</scope>
    <source>
        <strain evidence="2">Race5_Kim</strain>
    </source>
</reference>
<gene>
    <name evidence="2" type="ORF">CLAFUR5_00794</name>
</gene>
<dbReference type="InterPro" id="IPR024535">
    <property type="entry name" value="RHGA/B-epi-like_pectate_lyase"/>
</dbReference>
<sequence length="856" mass="92417">MHIRTVAEPPASSNINSIGMMPTFITRAVIHSLFAFSSAQAQQQYKQPAPVYVIQPDPQQYIDWQPTTTGQGDFRDRNTSVTPWQPSDILAALLDYPRPEACGVDASSSQQDFWLADFEGAHQGSSPFLVSGHYYHVFRNVRDYGAKGDGKTDDTDAFNRAITDESRMGGGMGSGGSTGQPALIWIPSGTYMISSSVQLFIGTQVIGDPLDKPVIRLSSIARNGTTAIDGYDFGQPSTNNFYIGLRNVIIDTTKVAPNATVYGLNWAVSQATNLINVDFRMPADSSHIGIQMDGSRGGGDSGGGSGLFMGDLTFEGGLIGILFNNQQYAIKNCNFTNVGTGIAVKHAFVLNLQGIHCKDVGICVDAGGNDITGSVGLIDSTCDTCGTVVNGSSQILLENIAVKNSGPTLKINGKSRGISDLIGKTYVDGHVYDHPDVRQKSTGNTTITPVASNGTFLDYTERGSLTGADGRYFTKRLPQYEDLPASAFASIKECGARGDGVTDDTKAIQQALNSNAGCKITYFPHGVYLVTDTIYIPPGSRIVGQVWSTITASGKHFSDEKNPQPMIQVGKKGEVGLVEITDMLFTVSDVLPGTILVQVNMRGENQGDVSFHNTHFRIGGAVDTRLETACQEESKPCKAAFMVVHLTKQSSSYWENSWLWTADHDLDGKYNQQIGTGRGMYVEAREGTWLLGTGSEHHTLYAYQFQDASNVFAALMQVESPYWQPVPQAPAPWTPDSKWNDPDFSSCEQKNVTQCYMQWALRIVGKETHTLALYGQGNWVFFNGPNYGGLTLDGGVNGQVNIVDLQDLSRDNNVAIYNLNTKSVQNMITLDGGSEVVATSAANSGSWGGVIAAYLV</sequence>
<dbReference type="KEGG" id="ffu:CLAFUR5_00794"/>
<feature type="domain" description="Rhamnogalacturonase A/B/Epimerase-like pectate lyase" evidence="1">
    <location>
        <begin position="488"/>
        <end position="554"/>
    </location>
</feature>
<dbReference type="GO" id="GO:0004650">
    <property type="term" value="F:polygalacturonase activity"/>
    <property type="evidence" value="ECO:0007669"/>
    <property type="project" value="InterPro"/>
</dbReference>
<dbReference type="AlphaFoldDB" id="A0A9Q8L7X0"/>
<dbReference type="OrthoDB" id="1046782at2759"/>